<dbReference type="Pfam" id="PF00982">
    <property type="entry name" value="Glyco_transf_20"/>
    <property type="match status" value="1"/>
</dbReference>
<dbReference type="InterPro" id="IPR001830">
    <property type="entry name" value="Glyco_trans_20"/>
</dbReference>
<evidence type="ECO:0000256" key="1">
    <source>
        <dbReference type="ARBA" id="ARBA00008799"/>
    </source>
</evidence>
<comment type="similarity">
    <text evidence="1">Belongs to the glycosyltransferase 20 family.</text>
</comment>
<evidence type="ECO:0000313" key="3">
    <source>
        <dbReference type="Proteomes" id="UP000282926"/>
    </source>
</evidence>
<dbReference type="SUPFAM" id="SSF53756">
    <property type="entry name" value="UDP-Glycosyltransferase/glycogen phosphorylase"/>
    <property type="match status" value="1"/>
</dbReference>
<dbReference type="CDD" id="cd03788">
    <property type="entry name" value="GT20_TPS"/>
    <property type="match status" value="1"/>
</dbReference>
<name>A0ABY0CSD9_9DELT</name>
<evidence type="ECO:0000313" key="2">
    <source>
        <dbReference type="EMBL" id="RVU43097.1"/>
    </source>
</evidence>
<dbReference type="PANTHER" id="PTHR10788">
    <property type="entry name" value="TREHALOSE-6-PHOSPHATE SYNTHASE"/>
    <property type="match status" value="1"/>
</dbReference>
<dbReference type="PANTHER" id="PTHR10788:SF106">
    <property type="entry name" value="BCDNA.GH08860"/>
    <property type="match status" value="1"/>
</dbReference>
<protein>
    <submittedName>
        <fullName evidence="2">Trehalose-6-phosphate synthase</fullName>
    </submittedName>
</protein>
<accession>A0ABY0CSD9</accession>
<comment type="caution">
    <text evidence="2">The sequence shown here is derived from an EMBL/GenBank/DDBJ whole genome shotgun (WGS) entry which is preliminary data.</text>
</comment>
<keyword evidence="3" id="KW-1185">Reference proteome</keyword>
<organism evidence="2 3">
    <name type="scientific">Lujinxingia sediminis</name>
    <dbReference type="NCBI Taxonomy" id="2480984"/>
    <lineage>
        <taxon>Bacteria</taxon>
        <taxon>Deltaproteobacteria</taxon>
        <taxon>Bradymonadales</taxon>
        <taxon>Lujinxingiaceae</taxon>
        <taxon>Lujinxingia</taxon>
    </lineage>
</organism>
<dbReference type="EMBL" id="SADD01000007">
    <property type="protein sequence ID" value="RVU43097.1"/>
    <property type="molecule type" value="Genomic_DNA"/>
</dbReference>
<reference evidence="2 3" key="1">
    <citation type="submission" date="2019-01" db="EMBL/GenBank/DDBJ databases">
        <title>Lujinxingia litoralis gen. nov., sp. nov. and Lujinxingia sediminis gen. nov., sp. nov., new members in the order Bradymonadales, isolated from coastal sediment.</title>
        <authorList>
            <person name="Li C.-M."/>
        </authorList>
    </citation>
    <scope>NUCLEOTIDE SEQUENCE [LARGE SCALE GENOMIC DNA]</scope>
    <source>
        <strain evidence="2 3">SEH01</strain>
    </source>
</reference>
<dbReference type="Gene3D" id="3.40.50.2000">
    <property type="entry name" value="Glycogen Phosphorylase B"/>
    <property type="match status" value="2"/>
</dbReference>
<proteinExistence type="inferred from homology"/>
<gene>
    <name evidence="2" type="ORF">EA187_12850</name>
</gene>
<sequence length="513" mass="57319">MAGNGKRPGASMTALGPLTVVSNRLPVVMRPRGGSWKVEPGAGGLVAAMQPILERQGGCWVGWPGVVEEDGRGWAEGLQRAGERAGYALEPVTMNRAQYKGYYEGFSNSVIWPLFHGFADRCSFEASDFEQYRSVNQRFAEATMRCVGGEGLVWVHDYQLFEVGQRLRELGHKGRLAHFLHISFPGMENYAKLPWRRELLRALLAYDLVGFQTARDVRNFVRCAETFGVGGVLRHEGGQALLVAEDGRRVEAGAFPIGMDFEAFSERAASAEVEERVRALQDEIGAYRMFLGIDRLDYTKGLIHRLRAFELMLERHPHLREQVVFFQLVVPSRENVSEYRSLKREFDRVVGRINGRFSTSGWQPIRYLYNRVNPVELAALYRLAVVALVTPLRDGMNLVAKEYCACQVDENGALVLSEFAGAAAQLGEGAVLVNPYDRVASADAMARAVQMDEARRRTRMRAMRRIIATSDVYRWAERFLERATEGPQPGEGFATPAQISVVGQQVGPISPQL</sequence>
<dbReference type="Proteomes" id="UP000282926">
    <property type="component" value="Unassembled WGS sequence"/>
</dbReference>